<dbReference type="InterPro" id="IPR029787">
    <property type="entry name" value="Nucleotide_cyclase"/>
</dbReference>
<sequence length="331" mass="35814">MAAFELAREALAFLEHHRLPPSEVYRDLAARYLATPGSPLAREIDAAIDGGLRLTAADATRLVDLYCRDRSDDIRWREHRVAQQADALGSLAAEAHDVTRALGADLGTAQATPADTDAIVARLVQAERELADLRAELALLRDTIAGAVPRRDDGRDELTAALDQAGGERLLQEVALSGRSYVMVLFGIDALVGINARYGRSVGNNVLSAFAATLRQSFPDEELIRWSGNEFIVVMRDVALIMARARADEALRAFHARRLKLRGSGETIDPVTASVGIVVGRGDETTASLEQARLHLAAARDRVAADSAIMDRYSRDDVHEASPHRIGDPAG</sequence>
<dbReference type="NCBIfam" id="TIGR00254">
    <property type="entry name" value="GGDEF"/>
    <property type="match status" value="1"/>
</dbReference>
<dbReference type="Proteomes" id="UP001367771">
    <property type="component" value="Unassembled WGS sequence"/>
</dbReference>
<dbReference type="GO" id="GO:0052621">
    <property type="term" value="F:diguanylate cyclase activity"/>
    <property type="evidence" value="ECO:0007669"/>
    <property type="project" value="UniProtKB-EC"/>
</dbReference>
<proteinExistence type="predicted"/>
<keyword evidence="5" id="KW-0808">Transferase</keyword>
<comment type="caution">
    <text evidence="5">The sequence shown here is derived from an EMBL/GenBank/DDBJ whole genome shotgun (WGS) entry which is preliminary data.</text>
</comment>
<organism evidence="5 6">
    <name type="scientific">Sphingomonas kyungheensis</name>
    <dbReference type="NCBI Taxonomy" id="1069987"/>
    <lineage>
        <taxon>Bacteria</taxon>
        <taxon>Pseudomonadati</taxon>
        <taxon>Pseudomonadota</taxon>
        <taxon>Alphaproteobacteria</taxon>
        <taxon>Sphingomonadales</taxon>
        <taxon>Sphingomonadaceae</taxon>
        <taxon>Sphingomonas</taxon>
    </lineage>
</organism>
<dbReference type="InterPro" id="IPR000160">
    <property type="entry name" value="GGDEF_dom"/>
</dbReference>
<dbReference type="SUPFAM" id="SSF55073">
    <property type="entry name" value="Nucleotide cyclase"/>
    <property type="match status" value="1"/>
</dbReference>
<dbReference type="InterPro" id="IPR043128">
    <property type="entry name" value="Rev_trsase/Diguanyl_cyclase"/>
</dbReference>
<evidence type="ECO:0000256" key="1">
    <source>
        <dbReference type="ARBA" id="ARBA00012528"/>
    </source>
</evidence>
<reference evidence="5 6" key="1">
    <citation type="journal article" date="2013" name="Int. J. Syst. Evol. Microbiol.">
        <title>Sphingomonas kyungheensis sp. nov., a bacterium with ginsenoside-converting activity isolated from soil of a ginseng field.</title>
        <authorList>
            <person name="Son H.M."/>
            <person name="Yang J.E."/>
            <person name="Park Y."/>
            <person name="Han C.K."/>
            <person name="Kim S.G."/>
            <person name="Kook M."/>
            <person name="Yi T.H."/>
        </authorList>
    </citation>
    <scope>NUCLEOTIDE SEQUENCE [LARGE SCALE GENOMIC DNA]</scope>
    <source>
        <strain evidence="5 6">LMG 26582</strain>
    </source>
</reference>
<feature type="coiled-coil region" evidence="3">
    <location>
        <begin position="116"/>
        <end position="143"/>
    </location>
</feature>
<evidence type="ECO:0000313" key="6">
    <source>
        <dbReference type="Proteomes" id="UP001367771"/>
    </source>
</evidence>
<dbReference type="Gene3D" id="3.30.70.270">
    <property type="match status" value="1"/>
</dbReference>
<dbReference type="InterPro" id="IPR050469">
    <property type="entry name" value="Diguanylate_Cyclase"/>
</dbReference>
<dbReference type="Pfam" id="PF00990">
    <property type="entry name" value="GGDEF"/>
    <property type="match status" value="1"/>
</dbReference>
<protein>
    <recommendedName>
        <fullName evidence="1">diguanylate cyclase</fullName>
        <ecNumber evidence="1">2.7.7.65</ecNumber>
    </recommendedName>
</protein>
<feature type="domain" description="GGDEF" evidence="4">
    <location>
        <begin position="179"/>
        <end position="312"/>
    </location>
</feature>
<evidence type="ECO:0000256" key="2">
    <source>
        <dbReference type="ARBA" id="ARBA00034247"/>
    </source>
</evidence>
<evidence type="ECO:0000256" key="3">
    <source>
        <dbReference type="SAM" id="Coils"/>
    </source>
</evidence>
<dbReference type="SMART" id="SM00267">
    <property type="entry name" value="GGDEF"/>
    <property type="match status" value="1"/>
</dbReference>
<evidence type="ECO:0000259" key="4">
    <source>
        <dbReference type="PROSITE" id="PS50887"/>
    </source>
</evidence>
<dbReference type="EC" id="2.7.7.65" evidence="1"/>
<gene>
    <name evidence="5" type="ORF">V8201_12325</name>
</gene>
<keyword evidence="3" id="KW-0175">Coiled coil</keyword>
<dbReference type="RefSeq" id="WP_051583399.1">
    <property type="nucleotide sequence ID" value="NZ_JBBBDM010000005.1"/>
</dbReference>
<dbReference type="PANTHER" id="PTHR45138">
    <property type="entry name" value="REGULATORY COMPONENTS OF SENSORY TRANSDUCTION SYSTEM"/>
    <property type="match status" value="1"/>
</dbReference>
<dbReference type="PROSITE" id="PS50887">
    <property type="entry name" value="GGDEF"/>
    <property type="match status" value="1"/>
</dbReference>
<name>A0ABU8H4F0_9SPHN</name>
<dbReference type="PANTHER" id="PTHR45138:SF9">
    <property type="entry name" value="DIGUANYLATE CYCLASE DGCM-RELATED"/>
    <property type="match status" value="1"/>
</dbReference>
<comment type="catalytic activity">
    <reaction evidence="2">
        <text>2 GTP = 3',3'-c-di-GMP + 2 diphosphate</text>
        <dbReference type="Rhea" id="RHEA:24898"/>
        <dbReference type="ChEBI" id="CHEBI:33019"/>
        <dbReference type="ChEBI" id="CHEBI:37565"/>
        <dbReference type="ChEBI" id="CHEBI:58805"/>
        <dbReference type="EC" id="2.7.7.65"/>
    </reaction>
</comment>
<keyword evidence="5" id="KW-0548">Nucleotidyltransferase</keyword>
<keyword evidence="6" id="KW-1185">Reference proteome</keyword>
<accession>A0ABU8H4F0</accession>
<evidence type="ECO:0000313" key="5">
    <source>
        <dbReference type="EMBL" id="MEI5687867.1"/>
    </source>
</evidence>
<dbReference type="EMBL" id="JBBBDM010000005">
    <property type="protein sequence ID" value="MEI5687867.1"/>
    <property type="molecule type" value="Genomic_DNA"/>
</dbReference>